<dbReference type="EMBL" id="JAKKPZ010000013">
    <property type="protein sequence ID" value="KAI1714590.1"/>
    <property type="molecule type" value="Genomic_DNA"/>
</dbReference>
<dbReference type="AlphaFoldDB" id="A0AAD4R737"/>
<protein>
    <submittedName>
        <fullName evidence="1">Uncharacterized protein</fullName>
    </submittedName>
</protein>
<comment type="caution">
    <text evidence="1">The sequence shown here is derived from an EMBL/GenBank/DDBJ whole genome shotgun (WGS) entry which is preliminary data.</text>
</comment>
<sequence length="193" mass="22264">MESIAHIWRGQTLAIHSAYTDADSLSLMLNSSNLLQCSNLTVVEIGREHNYGLNVLQHSAIYNLRAVLLFRSMPADDIICVTQRKSAYPQSDTVFVFAQERHELINAVEKIRKEFLESTNPCHLKMIIFTESEFGDWLYTPGNMVSRTKNRRTAEVLELKRITNTDVINKFNMDLVDWYRGCPFVLSLERYSV</sequence>
<proteinExistence type="predicted"/>
<accession>A0AAD4R737</accession>
<dbReference type="Proteomes" id="UP001201812">
    <property type="component" value="Unassembled WGS sequence"/>
</dbReference>
<evidence type="ECO:0000313" key="1">
    <source>
        <dbReference type="EMBL" id="KAI1714590.1"/>
    </source>
</evidence>
<organism evidence="1 2">
    <name type="scientific">Ditylenchus destructor</name>
    <dbReference type="NCBI Taxonomy" id="166010"/>
    <lineage>
        <taxon>Eukaryota</taxon>
        <taxon>Metazoa</taxon>
        <taxon>Ecdysozoa</taxon>
        <taxon>Nematoda</taxon>
        <taxon>Chromadorea</taxon>
        <taxon>Rhabditida</taxon>
        <taxon>Tylenchina</taxon>
        <taxon>Tylenchomorpha</taxon>
        <taxon>Sphaerularioidea</taxon>
        <taxon>Anguinidae</taxon>
        <taxon>Anguininae</taxon>
        <taxon>Ditylenchus</taxon>
    </lineage>
</organism>
<evidence type="ECO:0000313" key="2">
    <source>
        <dbReference type="Proteomes" id="UP001201812"/>
    </source>
</evidence>
<reference evidence="1" key="1">
    <citation type="submission" date="2022-01" db="EMBL/GenBank/DDBJ databases">
        <title>Genome Sequence Resource for Two Populations of Ditylenchus destructor, the Migratory Endoparasitic Phytonematode.</title>
        <authorList>
            <person name="Zhang H."/>
            <person name="Lin R."/>
            <person name="Xie B."/>
        </authorList>
    </citation>
    <scope>NUCLEOTIDE SEQUENCE</scope>
    <source>
        <strain evidence="1">BazhouSP</strain>
    </source>
</reference>
<gene>
    <name evidence="1" type="ORF">DdX_08692</name>
</gene>
<keyword evidence="2" id="KW-1185">Reference proteome</keyword>
<name>A0AAD4R737_9BILA</name>